<keyword evidence="3" id="KW-0808">Transferase</keyword>
<name>A0AAC8VGT1_PISSA</name>
<sequence>MESYQQGYCTALPYVQHYHRELSPSFLNFICTLNNVQAPALETQAFRYCDLGCGYANSLLFSAASFPKAKFYGIDFMAEHIESADALRTQAGIDNLELIHDDFVDCKKFNFERFDYIVMHGLYSWVSETVLKKIHAFIRRFLKPTGLVYIGYNAAPGWDSLRSIRELLLQADGASYQEKIKTSQRLLKKLQSNQAQIFSDHPLLAYQLDSLTEENLHYLVHEYYHQDWQCFYVTQMIERMKALKLAYAGSATLINNFDQFQFSKSQVSLIQQQKTPALQELMRDYLLNTRFRCDIYLKKVQKLSDWQKLENLMASRFSLLVTPDQTKKQISVFKGIIQIPELVNKVTEKLVVRAKTLSELRGEINEPVQNILQVLLLLLMSYQVALTSVRPSKTLKKLNRLLCEQALESGLSHLGLAGASIPISAEEQWLLSQNSSLDEAILADQLIKNKKSDKMAVKERIRLFNQNKRNFLLDLELL</sequence>
<feature type="domain" description="Methyltransferase" evidence="2">
    <location>
        <begin position="45"/>
        <end position="169"/>
    </location>
</feature>
<dbReference type="InterPro" id="IPR018773">
    <property type="entry name" value="MeTrfase_reg_dom_prd"/>
</dbReference>
<dbReference type="Pfam" id="PF13847">
    <property type="entry name" value="Methyltransf_31"/>
    <property type="match status" value="1"/>
</dbReference>
<dbReference type="EMBL" id="CP012508">
    <property type="protein sequence ID" value="ALB22091.1"/>
    <property type="molecule type" value="Genomic_DNA"/>
</dbReference>
<dbReference type="Pfam" id="PF10119">
    <property type="entry name" value="MethyTransf_Reg"/>
    <property type="match status" value="1"/>
</dbReference>
<proteinExistence type="predicted"/>
<dbReference type="AlphaFoldDB" id="A0AAC8VGT1"/>
<feature type="domain" description="Methyltransferase regulatory" evidence="1">
    <location>
        <begin position="217"/>
        <end position="297"/>
    </location>
</feature>
<evidence type="ECO:0000313" key="3">
    <source>
        <dbReference type="EMBL" id="ALB22091.1"/>
    </source>
</evidence>
<evidence type="ECO:0000259" key="1">
    <source>
        <dbReference type="Pfam" id="PF10119"/>
    </source>
</evidence>
<evidence type="ECO:0000259" key="2">
    <source>
        <dbReference type="Pfam" id="PF13847"/>
    </source>
</evidence>
<dbReference type="GO" id="GO:0008168">
    <property type="term" value="F:methyltransferase activity"/>
    <property type="evidence" value="ECO:0007669"/>
    <property type="project" value="UniProtKB-KW"/>
</dbReference>
<gene>
    <name evidence="3" type="ORF">KU39_908</name>
</gene>
<dbReference type="Proteomes" id="UP000029558">
    <property type="component" value="Chromosome"/>
</dbReference>
<dbReference type="CDD" id="cd02440">
    <property type="entry name" value="AdoMet_MTases"/>
    <property type="match status" value="1"/>
</dbReference>
<dbReference type="InterPro" id="IPR025714">
    <property type="entry name" value="Methyltranfer_dom"/>
</dbReference>
<reference evidence="3 4" key="1">
    <citation type="journal article" date="2014" name="Genome Announc.">
        <title>Comparative Genome Analysis of Two Isolates of the Fish Pathogen Piscirickettsia salmonis from Different Hosts Reveals Major Differences in Virulence-Associated Secretion Systems.</title>
        <authorList>
            <person name="Bohle H."/>
            <person name="Henriquez P."/>
            <person name="Grothusen H."/>
            <person name="Navas E."/>
            <person name="Sandoval A."/>
            <person name="Bustamante F."/>
            <person name="Bustos P."/>
            <person name="Mancilla M."/>
        </authorList>
    </citation>
    <scope>NUCLEOTIDE SEQUENCE [LARGE SCALE GENOMIC DNA]</scope>
    <source>
        <strain evidence="4">B1-32597</strain>
    </source>
</reference>
<dbReference type="InterPro" id="IPR029063">
    <property type="entry name" value="SAM-dependent_MTases_sf"/>
</dbReference>
<dbReference type="GO" id="GO:0032259">
    <property type="term" value="P:methylation"/>
    <property type="evidence" value="ECO:0007669"/>
    <property type="project" value="UniProtKB-KW"/>
</dbReference>
<protein>
    <submittedName>
        <fullName evidence="3">Methyltransferase domain protein</fullName>
    </submittedName>
</protein>
<dbReference type="RefSeq" id="WP_075275285.1">
    <property type="nucleotide sequence ID" value="NZ_CP012508.1"/>
</dbReference>
<accession>A0AAC8VGT1</accession>
<organism evidence="3 4">
    <name type="scientific">Piscirickettsia salmonis</name>
    <dbReference type="NCBI Taxonomy" id="1238"/>
    <lineage>
        <taxon>Bacteria</taxon>
        <taxon>Pseudomonadati</taxon>
        <taxon>Pseudomonadota</taxon>
        <taxon>Gammaproteobacteria</taxon>
        <taxon>Thiotrichales</taxon>
        <taxon>Piscirickettsiaceae</taxon>
        <taxon>Piscirickettsia</taxon>
    </lineage>
</organism>
<evidence type="ECO:0000313" key="4">
    <source>
        <dbReference type="Proteomes" id="UP000029558"/>
    </source>
</evidence>
<keyword evidence="3" id="KW-0489">Methyltransferase</keyword>
<dbReference type="Gene3D" id="3.40.50.150">
    <property type="entry name" value="Vaccinia Virus protein VP39"/>
    <property type="match status" value="1"/>
</dbReference>
<dbReference type="SUPFAM" id="SSF53335">
    <property type="entry name" value="S-adenosyl-L-methionine-dependent methyltransferases"/>
    <property type="match status" value="1"/>
</dbReference>